<protein>
    <recommendedName>
        <fullName evidence="3">DUF8128 domain-containing protein</fullName>
    </recommendedName>
</protein>
<evidence type="ECO:0000313" key="4">
    <source>
        <dbReference type="EMBL" id="OGY89299.1"/>
    </source>
</evidence>
<proteinExistence type="predicted"/>
<dbReference type="EMBL" id="MHKK01000037">
    <property type="protein sequence ID" value="OGY89299.1"/>
    <property type="molecule type" value="Genomic_DNA"/>
</dbReference>
<dbReference type="Pfam" id="PF26449">
    <property type="entry name" value="DUF8128"/>
    <property type="match status" value="1"/>
</dbReference>
<evidence type="ECO:0000256" key="1">
    <source>
        <dbReference type="SAM" id="MobiDB-lite"/>
    </source>
</evidence>
<dbReference type="Proteomes" id="UP000177817">
    <property type="component" value="Unassembled WGS sequence"/>
</dbReference>
<evidence type="ECO:0000259" key="3">
    <source>
        <dbReference type="Pfam" id="PF26449"/>
    </source>
</evidence>
<dbReference type="AlphaFoldDB" id="A0A1G2BLA1"/>
<feature type="domain" description="DUF8128" evidence="3">
    <location>
        <begin position="67"/>
        <end position="409"/>
    </location>
</feature>
<keyword evidence="2" id="KW-1133">Transmembrane helix</keyword>
<organism evidence="4 5">
    <name type="scientific">Candidatus Komeilibacteria bacterium RIFCSPHIGHO2_01_FULL_52_14</name>
    <dbReference type="NCBI Taxonomy" id="1798549"/>
    <lineage>
        <taxon>Bacteria</taxon>
        <taxon>Candidatus Komeiliibacteriota</taxon>
    </lineage>
</organism>
<gene>
    <name evidence="4" type="ORF">A2677_03700</name>
</gene>
<feature type="compositionally biased region" description="Polar residues" evidence="1">
    <location>
        <begin position="497"/>
        <end position="507"/>
    </location>
</feature>
<keyword evidence="2" id="KW-0472">Membrane</keyword>
<name>A0A1G2BLA1_9BACT</name>
<feature type="region of interest" description="Disordered" evidence="1">
    <location>
        <begin position="465"/>
        <end position="507"/>
    </location>
</feature>
<reference evidence="4 5" key="1">
    <citation type="journal article" date="2016" name="Nat. Commun.">
        <title>Thousands of microbial genomes shed light on interconnected biogeochemical processes in an aquifer system.</title>
        <authorList>
            <person name="Anantharaman K."/>
            <person name="Brown C.T."/>
            <person name="Hug L.A."/>
            <person name="Sharon I."/>
            <person name="Castelle C.J."/>
            <person name="Probst A.J."/>
            <person name="Thomas B.C."/>
            <person name="Singh A."/>
            <person name="Wilkins M.J."/>
            <person name="Karaoz U."/>
            <person name="Brodie E.L."/>
            <person name="Williams K.H."/>
            <person name="Hubbard S.S."/>
            <person name="Banfield J.F."/>
        </authorList>
    </citation>
    <scope>NUCLEOTIDE SEQUENCE [LARGE SCALE GENOMIC DNA]</scope>
</reference>
<feature type="compositionally biased region" description="Basic and acidic residues" evidence="1">
    <location>
        <begin position="481"/>
        <end position="496"/>
    </location>
</feature>
<keyword evidence="2" id="KW-0812">Transmembrane</keyword>
<accession>A0A1G2BLA1</accession>
<sequence>MLPDINAFLIQLASKSPLEVGWILFIKGGWIILAVMTIRAMLLIRLYQLQGKYLRKFEYVLLAIDVPKASEQTPKAMEQVFATITGAHQEISRRTKYGTGEVQLQFSFEVVSLDGYVQFLVYTPKIYRDLVEGAIYSQYPDCEITEVEDYTKNIPSVWPNDQYKLWGSEIVLAKKEAYPLRTYPSFEDQLSQELKDPLASLIENMSRIHQNEQVWLQMILVPTENVVWVKRALKEAYKIAGKKTKEEQKTGYLDRILSPLYNFPNWFSWLATGGGETKRDQQFDFRVLNLTPGERASVEAIEKKASKLGYIVKMRIVYLSTPEQYQPARVINSVFGAIKQFGDLTSNSLKPNKKTKTSVVWFKFRSKGKQIRLMRNYKNRSWFRGSKWYILNVEELATLYHFPSITVTSPYLKRTETKKGEAPVQLPASIVEEKAAEIGSLKTELEGLDLDNDYYEQKYGKYRVPKPQNLTEKQATVVEKPTLDTRSDKPEQEAESKSTAPSNLPLG</sequence>
<comment type="caution">
    <text evidence="4">The sequence shown here is derived from an EMBL/GenBank/DDBJ whole genome shotgun (WGS) entry which is preliminary data.</text>
</comment>
<feature type="transmembrane region" description="Helical" evidence="2">
    <location>
        <begin position="20"/>
        <end position="47"/>
    </location>
</feature>
<evidence type="ECO:0000256" key="2">
    <source>
        <dbReference type="SAM" id="Phobius"/>
    </source>
</evidence>
<dbReference type="InterPro" id="IPR058441">
    <property type="entry name" value="DUF8128"/>
</dbReference>
<evidence type="ECO:0000313" key="5">
    <source>
        <dbReference type="Proteomes" id="UP000177817"/>
    </source>
</evidence>